<proteinExistence type="predicted"/>
<protein>
    <submittedName>
        <fullName evidence="1">Uncharacterized protein</fullName>
    </submittedName>
</protein>
<keyword evidence="2" id="KW-1185">Reference proteome</keyword>
<name>A0AAD1UF34_EUPCR</name>
<accession>A0AAD1UF34</accession>
<dbReference type="EMBL" id="CAMPGE010006551">
    <property type="protein sequence ID" value="CAI2365409.1"/>
    <property type="molecule type" value="Genomic_DNA"/>
</dbReference>
<reference evidence="1" key="1">
    <citation type="submission" date="2023-07" db="EMBL/GenBank/DDBJ databases">
        <authorList>
            <consortium name="AG Swart"/>
            <person name="Singh M."/>
            <person name="Singh A."/>
            <person name="Seah K."/>
            <person name="Emmerich C."/>
        </authorList>
    </citation>
    <scope>NUCLEOTIDE SEQUENCE</scope>
    <source>
        <strain evidence="1">DP1</strain>
    </source>
</reference>
<dbReference type="Proteomes" id="UP001295684">
    <property type="component" value="Unassembled WGS sequence"/>
</dbReference>
<sequence>MAPVHLKASPVDKESQVEAFEKAKKILQSQKIFFTPVAKQGKSRNQRKQDVNFATMNDHEVQKLFATVKNDLKQANYSLSRVLNSNKLINNFKPRIQNRVVVEHQRTCFIKLTVENQIAPLKIEVLDSKNHKLGVDRGRQDSPILYISEYNKYPDEDDHQKKYICGRNKIEYHPSDRSPYFLCRNIFICIKSSKFYKLNFYYCFGNQALHIRREKRQAASMIDLFSSGAQDIGIKPGGLRNMKIMYAYKTKINELTEDNSKQKELFTFIQNIRKKRQRGSRKQSKISRSVVSLPEIEQRHQIAKDKRTKIDLMKRKKNLRFLETNKILKREKNLEFIEKAKETAKRQRIKFFIVQIHLKRLIKTIEVKCTDRQIQRDKVQMMYKSYFVLQISFSRHIKRIGPSHDQRIQRKILNCLTFLHNAKKGVPKKVQEILARFLRDTTMVKELKRKSIIFGRELYIDNRK</sequence>
<organism evidence="1 2">
    <name type="scientific">Euplotes crassus</name>
    <dbReference type="NCBI Taxonomy" id="5936"/>
    <lineage>
        <taxon>Eukaryota</taxon>
        <taxon>Sar</taxon>
        <taxon>Alveolata</taxon>
        <taxon>Ciliophora</taxon>
        <taxon>Intramacronucleata</taxon>
        <taxon>Spirotrichea</taxon>
        <taxon>Hypotrichia</taxon>
        <taxon>Euplotida</taxon>
        <taxon>Euplotidae</taxon>
        <taxon>Moneuplotes</taxon>
    </lineage>
</organism>
<evidence type="ECO:0000313" key="2">
    <source>
        <dbReference type="Proteomes" id="UP001295684"/>
    </source>
</evidence>
<comment type="caution">
    <text evidence="1">The sequence shown here is derived from an EMBL/GenBank/DDBJ whole genome shotgun (WGS) entry which is preliminary data.</text>
</comment>
<dbReference type="AlphaFoldDB" id="A0AAD1UF34"/>
<gene>
    <name evidence="1" type="ORF">ECRASSUSDP1_LOCUS6747</name>
</gene>
<evidence type="ECO:0000313" key="1">
    <source>
        <dbReference type="EMBL" id="CAI2365409.1"/>
    </source>
</evidence>